<gene>
    <name evidence="1" type="ORF">SAMN04487900_11063</name>
</gene>
<evidence type="ECO:0000313" key="1">
    <source>
        <dbReference type="EMBL" id="SDO12635.1"/>
    </source>
</evidence>
<dbReference type="Gene3D" id="1.10.10.60">
    <property type="entry name" value="Homeodomain-like"/>
    <property type="match status" value="1"/>
</dbReference>
<name>A0A1H0H0I1_9BACT</name>
<dbReference type="EMBL" id="FNIW01000010">
    <property type="protein sequence ID" value="SDO12635.1"/>
    <property type="molecule type" value="Genomic_DNA"/>
</dbReference>
<proteinExistence type="predicted"/>
<dbReference type="RefSeq" id="WP_091853561.1">
    <property type="nucleotide sequence ID" value="NZ_FNIW01000010.1"/>
</dbReference>
<protein>
    <submittedName>
        <fullName evidence="1">Uncharacterized protein</fullName>
    </submittedName>
</protein>
<evidence type="ECO:0000313" key="2">
    <source>
        <dbReference type="Proteomes" id="UP000199134"/>
    </source>
</evidence>
<dbReference type="Proteomes" id="UP000199134">
    <property type="component" value="Unassembled WGS sequence"/>
</dbReference>
<comment type="caution">
    <text evidence="1">The sequence shown here is derived from an EMBL/GenBank/DDBJ whole genome shotgun (WGS) entry which is preliminary data.</text>
</comment>
<reference evidence="2" key="1">
    <citation type="submission" date="2016-10" db="EMBL/GenBank/DDBJ databases">
        <authorList>
            <person name="de Groot N.N."/>
        </authorList>
    </citation>
    <scope>NUCLEOTIDE SEQUENCE [LARGE SCALE GENOMIC DNA]</scope>
    <source>
        <strain evidence="2">BP1-145</strain>
    </source>
</reference>
<dbReference type="OrthoDB" id="1454657at2"/>
<dbReference type="AlphaFoldDB" id="A0A1H0H0I1"/>
<organism evidence="1 2">
    <name type="scientific">Prevotella communis</name>
    <dbReference type="NCBI Taxonomy" id="2913614"/>
    <lineage>
        <taxon>Bacteria</taxon>
        <taxon>Pseudomonadati</taxon>
        <taxon>Bacteroidota</taxon>
        <taxon>Bacteroidia</taxon>
        <taxon>Bacteroidales</taxon>
        <taxon>Prevotellaceae</taxon>
        <taxon>Prevotella</taxon>
    </lineage>
</organism>
<sequence length="129" mass="14630">MSKEDTLAKLAAKTERKKSKVLKALVESKGIVAYACEAAGITRKTFYEWKKDDPDFAEKVDDITEATLDRVEGKLLEAINDDNITAIIFYLKTKGRKRGYVEQIDTNVTNSFEKLMQEVDAEDDEDDDD</sequence>
<accession>A0A1H0H0I1</accession>